<dbReference type="PANTHER" id="PTHR43537">
    <property type="entry name" value="TRANSCRIPTIONAL REGULATOR, GNTR FAMILY"/>
    <property type="match status" value="1"/>
</dbReference>
<dbReference type="InterPro" id="IPR036388">
    <property type="entry name" value="WH-like_DNA-bd_sf"/>
</dbReference>
<dbReference type="Gene3D" id="1.10.10.10">
    <property type="entry name" value="Winged helix-like DNA-binding domain superfamily/Winged helix DNA-binding domain"/>
    <property type="match status" value="1"/>
</dbReference>
<feature type="domain" description="HTH gntR-type" evidence="5">
    <location>
        <begin position="7"/>
        <end position="75"/>
    </location>
</feature>
<dbReference type="PANTHER" id="PTHR43537:SF47">
    <property type="entry name" value="REGULATORY PROTEIN GNTR HTH"/>
    <property type="match status" value="1"/>
</dbReference>
<keyword evidence="2" id="KW-0238">DNA-binding</keyword>
<evidence type="ECO:0000256" key="3">
    <source>
        <dbReference type="ARBA" id="ARBA00023163"/>
    </source>
</evidence>
<proteinExistence type="predicted"/>
<sequence length="255" mass="27058">MEQVRRHRLAEQAADLLLARIRSGEWPLGAKLPGETTLAPQLGVGRSTVREAIRELAAKGVLETRQGAGVFVLAHDVREDWDAVLRRAGIVAVVETRIAIESEAAALAAARRTPADLRRIRRALAGRLDPGFGIEELVDADTAFHRAVVVAAHNEILVELFDTVAPRVRQAMVDMLRLRPGGPDHEAHAGLVDAIAAGDAARAAVVSRAHLVSMNEALSAGGARAGTPAESSRTRTRARGSAARSPGARRPPAVP</sequence>
<dbReference type="EMBL" id="BAABCM010000004">
    <property type="protein sequence ID" value="GAA3814873.1"/>
    <property type="molecule type" value="Genomic_DNA"/>
</dbReference>
<name>A0ABP7ICI8_9PSEU</name>
<gene>
    <name evidence="6" type="ORF">GCM10022380_36170</name>
</gene>
<evidence type="ECO:0000256" key="2">
    <source>
        <dbReference type="ARBA" id="ARBA00023125"/>
    </source>
</evidence>
<dbReference type="InterPro" id="IPR000524">
    <property type="entry name" value="Tscrpt_reg_HTH_GntR"/>
</dbReference>
<dbReference type="PRINTS" id="PR00035">
    <property type="entry name" value="HTHGNTR"/>
</dbReference>
<dbReference type="SMART" id="SM00345">
    <property type="entry name" value="HTH_GNTR"/>
    <property type="match status" value="1"/>
</dbReference>
<accession>A0ABP7ICI8</accession>
<feature type="region of interest" description="Disordered" evidence="4">
    <location>
        <begin position="219"/>
        <end position="255"/>
    </location>
</feature>
<dbReference type="SUPFAM" id="SSF48008">
    <property type="entry name" value="GntR ligand-binding domain-like"/>
    <property type="match status" value="1"/>
</dbReference>
<dbReference type="SMART" id="SM00895">
    <property type="entry name" value="FCD"/>
    <property type="match status" value="1"/>
</dbReference>
<dbReference type="SUPFAM" id="SSF46785">
    <property type="entry name" value="Winged helix' DNA-binding domain"/>
    <property type="match status" value="1"/>
</dbReference>
<dbReference type="Gene3D" id="1.20.120.530">
    <property type="entry name" value="GntR ligand-binding domain-like"/>
    <property type="match status" value="1"/>
</dbReference>
<dbReference type="InterPro" id="IPR011711">
    <property type="entry name" value="GntR_C"/>
</dbReference>
<evidence type="ECO:0000256" key="4">
    <source>
        <dbReference type="SAM" id="MobiDB-lite"/>
    </source>
</evidence>
<evidence type="ECO:0000256" key="1">
    <source>
        <dbReference type="ARBA" id="ARBA00023015"/>
    </source>
</evidence>
<keyword evidence="1" id="KW-0805">Transcription regulation</keyword>
<dbReference type="Pfam" id="PF00392">
    <property type="entry name" value="GntR"/>
    <property type="match status" value="1"/>
</dbReference>
<feature type="compositionally biased region" description="Low complexity" evidence="4">
    <location>
        <begin position="239"/>
        <end position="255"/>
    </location>
</feature>
<dbReference type="RefSeq" id="WP_237335974.1">
    <property type="nucleotide sequence ID" value="NZ_BAABCM010000004.1"/>
</dbReference>
<reference evidence="7" key="1">
    <citation type="journal article" date="2019" name="Int. J. Syst. Evol. Microbiol.">
        <title>The Global Catalogue of Microorganisms (GCM) 10K type strain sequencing project: providing services to taxonomists for standard genome sequencing and annotation.</title>
        <authorList>
            <consortium name="The Broad Institute Genomics Platform"/>
            <consortium name="The Broad Institute Genome Sequencing Center for Infectious Disease"/>
            <person name="Wu L."/>
            <person name="Ma J."/>
        </authorList>
    </citation>
    <scope>NUCLEOTIDE SEQUENCE [LARGE SCALE GENOMIC DNA]</scope>
    <source>
        <strain evidence="7">JCM 17017</strain>
    </source>
</reference>
<organism evidence="6 7">
    <name type="scientific">Amycolatopsis tucumanensis</name>
    <dbReference type="NCBI Taxonomy" id="401106"/>
    <lineage>
        <taxon>Bacteria</taxon>
        <taxon>Bacillati</taxon>
        <taxon>Actinomycetota</taxon>
        <taxon>Actinomycetes</taxon>
        <taxon>Pseudonocardiales</taxon>
        <taxon>Pseudonocardiaceae</taxon>
        <taxon>Amycolatopsis</taxon>
    </lineage>
</organism>
<dbReference type="PROSITE" id="PS50949">
    <property type="entry name" value="HTH_GNTR"/>
    <property type="match status" value="1"/>
</dbReference>
<keyword evidence="7" id="KW-1185">Reference proteome</keyword>
<comment type="caution">
    <text evidence="6">The sequence shown here is derived from an EMBL/GenBank/DDBJ whole genome shotgun (WGS) entry which is preliminary data.</text>
</comment>
<keyword evidence="3" id="KW-0804">Transcription</keyword>
<dbReference type="InterPro" id="IPR036390">
    <property type="entry name" value="WH_DNA-bd_sf"/>
</dbReference>
<dbReference type="InterPro" id="IPR008920">
    <property type="entry name" value="TF_FadR/GntR_C"/>
</dbReference>
<evidence type="ECO:0000313" key="7">
    <source>
        <dbReference type="Proteomes" id="UP001501624"/>
    </source>
</evidence>
<dbReference type="Proteomes" id="UP001501624">
    <property type="component" value="Unassembled WGS sequence"/>
</dbReference>
<dbReference type="CDD" id="cd07377">
    <property type="entry name" value="WHTH_GntR"/>
    <property type="match status" value="1"/>
</dbReference>
<evidence type="ECO:0000313" key="6">
    <source>
        <dbReference type="EMBL" id="GAA3814873.1"/>
    </source>
</evidence>
<evidence type="ECO:0000259" key="5">
    <source>
        <dbReference type="PROSITE" id="PS50949"/>
    </source>
</evidence>
<protein>
    <submittedName>
        <fullName evidence="6">FCD domain-containing protein</fullName>
    </submittedName>
</protein>
<dbReference type="Pfam" id="PF07729">
    <property type="entry name" value="FCD"/>
    <property type="match status" value="1"/>
</dbReference>